<dbReference type="Proteomes" id="UP000243378">
    <property type="component" value="Unassembled WGS sequence"/>
</dbReference>
<keyword evidence="1" id="KW-0472">Membrane</keyword>
<reference evidence="3" key="2">
    <citation type="submission" date="2021-05" db="EMBL/GenBank/DDBJ databases">
        <title>Complete genome sequence of Pseudomonas seleniipraecipitans strain D1-6.</title>
        <authorList>
            <person name="Lafi F."/>
            <person name="Eida A."/>
            <person name="Alam I."/>
            <person name="Hert H."/>
            <person name="Saad M."/>
        </authorList>
    </citation>
    <scope>NUCLEOTIDE SEQUENCE</scope>
    <source>
        <strain evidence="3">D1-6</strain>
    </source>
</reference>
<evidence type="ECO:0000313" key="4">
    <source>
        <dbReference type="Proteomes" id="UP000243378"/>
    </source>
</evidence>
<reference evidence="2 4" key="1">
    <citation type="submission" date="2016-10" db="EMBL/GenBank/DDBJ databases">
        <authorList>
            <person name="de Groot N.N."/>
        </authorList>
    </citation>
    <scope>NUCLEOTIDE SEQUENCE [LARGE SCALE GENOMIC DNA]</scope>
    <source>
        <strain evidence="2 4">LMG 25475</strain>
    </source>
</reference>
<organism evidence="2 4">
    <name type="scientific">Phytopseudomonas seleniipraecipitans</name>
    <dbReference type="NCBI Taxonomy" id="640205"/>
    <lineage>
        <taxon>Bacteria</taxon>
        <taxon>Pseudomonadati</taxon>
        <taxon>Pseudomonadota</taxon>
        <taxon>Gammaproteobacteria</taxon>
        <taxon>Pseudomonadales</taxon>
        <taxon>Pseudomonadaceae</taxon>
        <taxon>Phytopseudomonas</taxon>
    </lineage>
</organism>
<dbReference type="RefSeq" id="WP_070883663.1">
    <property type="nucleotide sequence ID" value="NZ_CP076114.1"/>
</dbReference>
<protein>
    <recommendedName>
        <fullName evidence="6">LPXTG-motif cell wall anchor domain-containing protein</fullName>
    </recommendedName>
</protein>
<feature type="transmembrane region" description="Helical" evidence="1">
    <location>
        <begin position="21"/>
        <end position="46"/>
    </location>
</feature>
<dbReference type="Proteomes" id="UP000887421">
    <property type="component" value="Chromosome"/>
</dbReference>
<dbReference type="EMBL" id="CP076114">
    <property type="protein sequence ID" value="UUD64563.1"/>
    <property type="molecule type" value="Genomic_DNA"/>
</dbReference>
<keyword evidence="1" id="KW-1133">Transmembrane helix</keyword>
<dbReference type="EMBL" id="FNBM01000009">
    <property type="protein sequence ID" value="SDG27348.1"/>
    <property type="molecule type" value="Genomic_DNA"/>
</dbReference>
<evidence type="ECO:0000313" key="5">
    <source>
        <dbReference type="Proteomes" id="UP000887421"/>
    </source>
</evidence>
<evidence type="ECO:0000313" key="3">
    <source>
        <dbReference type="EMBL" id="UUD64563.1"/>
    </source>
</evidence>
<evidence type="ECO:0000313" key="2">
    <source>
        <dbReference type="EMBL" id="SDG27348.1"/>
    </source>
</evidence>
<sequence>MKLSDGFDARRLRPQKTGSGNWRLRVAAALAALFATFGVLLLMAGAATFLGRPPALGELNDSTTDASVLLVVGVIMLWGGVLGWRKCRRRIRQRKADLAMSPHLMKKRD</sequence>
<evidence type="ECO:0000256" key="1">
    <source>
        <dbReference type="SAM" id="Phobius"/>
    </source>
</evidence>
<keyword evidence="1" id="KW-0812">Transmembrane</keyword>
<evidence type="ECO:0008006" key="6">
    <source>
        <dbReference type="Google" id="ProtNLM"/>
    </source>
</evidence>
<feature type="transmembrane region" description="Helical" evidence="1">
    <location>
        <begin position="66"/>
        <end position="84"/>
    </location>
</feature>
<dbReference type="OrthoDB" id="7033036at2"/>
<keyword evidence="5" id="KW-1185">Reference proteome</keyword>
<dbReference type="AlphaFoldDB" id="A0A1G7SWM5"/>
<gene>
    <name evidence="3" type="ORF">D16iCDA_02330</name>
    <name evidence="2" type="ORF">SAMN05216381_3530</name>
</gene>
<dbReference type="STRING" id="640205.SAMN05216381_3530"/>
<name>A0A1G7SWM5_9GAMM</name>
<proteinExistence type="predicted"/>
<accession>A0A1G7SWM5</accession>